<reference evidence="2 3" key="1">
    <citation type="submission" date="2011-12" db="EMBL/GenBank/DDBJ databases">
        <title>The Genome Sequence of Fusobacterium nucleatum subsp. animalis OT 420.</title>
        <authorList>
            <consortium name="The Broad Institute Genome Sequencing Platform"/>
            <person name="Earl A."/>
            <person name="Ward D."/>
            <person name="Feldgarden M."/>
            <person name="Gevers D."/>
            <person name="Izard J."/>
            <person name="Blanton J.M."/>
            <person name="Mathney J."/>
            <person name="Tanner A.C."/>
            <person name="Dewhirst F.E."/>
            <person name="Young S.K."/>
            <person name="Zeng Q."/>
            <person name="Gargeya S."/>
            <person name="Fitzgerald M."/>
            <person name="Haas B."/>
            <person name="Abouelleil A."/>
            <person name="Alvarado L."/>
            <person name="Arachchi H.M."/>
            <person name="Berlin A."/>
            <person name="Chapman S.B."/>
            <person name="Gearin G."/>
            <person name="Goldberg J."/>
            <person name="Griggs A."/>
            <person name="Gujja S."/>
            <person name="Hansen M."/>
            <person name="Heiman D."/>
            <person name="Howarth C."/>
            <person name="Larimer J."/>
            <person name="Lui A."/>
            <person name="MacDonald P.J.P."/>
            <person name="McCowen C."/>
            <person name="Montmayeur A."/>
            <person name="Murphy C."/>
            <person name="Neiman D."/>
            <person name="Pearson M."/>
            <person name="Priest M."/>
            <person name="Roberts A."/>
            <person name="Saif S."/>
            <person name="Shea T."/>
            <person name="Sisk P."/>
            <person name="Stolte C."/>
            <person name="Sykes S."/>
            <person name="Wortman J."/>
            <person name="Nusbaum C."/>
            <person name="Birren B."/>
        </authorList>
    </citation>
    <scope>NUCLEOTIDE SEQUENCE [LARGE SCALE GENOMIC DNA]</scope>
    <source>
        <strain evidence="3">F0419</strain>
    </source>
</reference>
<sequence length="126" mass="15578">MEDLEIFLIMLSFLIIILYLRNKKDKKDNSVIITDENFNKIDLIKLFNREIRRNRKIRELYNYFEIIKNLTKEEEKKLKIFLKENKTKYKELNEVLEKVLKIKAEKIAEYELKRVQRIEENIREIL</sequence>
<dbReference type="PATRIC" id="fig|999414.3.peg.2281"/>
<dbReference type="AlphaFoldDB" id="H1HIJ3"/>
<organism evidence="2 3">
    <name type="scientific">Fusobacterium animalis F0419</name>
    <dbReference type="NCBI Taxonomy" id="999414"/>
    <lineage>
        <taxon>Bacteria</taxon>
        <taxon>Fusobacteriati</taxon>
        <taxon>Fusobacteriota</taxon>
        <taxon>Fusobacteriia</taxon>
        <taxon>Fusobacteriales</taxon>
        <taxon>Fusobacteriaceae</taxon>
        <taxon>Fusobacterium</taxon>
    </lineage>
</organism>
<dbReference type="HOGENOM" id="CLU_1978291_0_0_0"/>
<name>H1HIJ3_9FUSO</name>
<dbReference type="RefSeq" id="WP_005911232.1">
    <property type="nucleotide sequence ID" value="NZ_AKCE01000002.1"/>
</dbReference>
<keyword evidence="1" id="KW-0472">Membrane</keyword>
<keyword evidence="1" id="KW-1133">Transmembrane helix</keyword>
<evidence type="ECO:0000313" key="3">
    <source>
        <dbReference type="Proteomes" id="UP000004565"/>
    </source>
</evidence>
<gene>
    <name evidence="2" type="ORF">HMPREF9942_02294</name>
</gene>
<evidence type="ECO:0000313" key="2">
    <source>
        <dbReference type="EMBL" id="EHO75621.1"/>
    </source>
</evidence>
<comment type="caution">
    <text evidence="2">The sequence shown here is derived from an EMBL/GenBank/DDBJ whole genome shotgun (WGS) entry which is preliminary data.</text>
</comment>
<proteinExistence type="predicted"/>
<accession>H1HIJ3</accession>
<protein>
    <submittedName>
        <fullName evidence="2">Uncharacterized protein</fullName>
    </submittedName>
</protein>
<evidence type="ECO:0000256" key="1">
    <source>
        <dbReference type="SAM" id="Phobius"/>
    </source>
</evidence>
<feature type="transmembrane region" description="Helical" evidence="1">
    <location>
        <begin position="6"/>
        <end position="22"/>
    </location>
</feature>
<dbReference type="EMBL" id="AGEH01000036">
    <property type="protein sequence ID" value="EHO75621.1"/>
    <property type="molecule type" value="Genomic_DNA"/>
</dbReference>
<keyword evidence="1" id="KW-0812">Transmembrane</keyword>
<dbReference type="Proteomes" id="UP000004565">
    <property type="component" value="Unassembled WGS sequence"/>
</dbReference>